<accession>A0A165PT48</accession>
<name>A0A165PT48_9AGAM</name>
<feature type="transmembrane region" description="Helical" evidence="6">
    <location>
        <begin position="6"/>
        <end position="27"/>
    </location>
</feature>
<dbReference type="InterPro" id="IPR001104">
    <property type="entry name" value="3-oxo-5_a-steroid_4-DH_C"/>
</dbReference>
<protein>
    <recommendedName>
        <fullName evidence="7">3-oxo-5-alpha-steroid 4-dehydrogenase C-terminal domain-containing protein</fullName>
    </recommendedName>
</protein>
<evidence type="ECO:0000259" key="7">
    <source>
        <dbReference type="Pfam" id="PF02544"/>
    </source>
</evidence>
<feature type="transmembrane region" description="Helical" evidence="6">
    <location>
        <begin position="109"/>
        <end position="126"/>
    </location>
</feature>
<evidence type="ECO:0000256" key="4">
    <source>
        <dbReference type="ARBA" id="ARBA00022989"/>
    </source>
</evidence>
<evidence type="ECO:0000313" key="8">
    <source>
        <dbReference type="EMBL" id="KZT21459.1"/>
    </source>
</evidence>
<comment type="subcellular location">
    <subcellularLocation>
        <location evidence="1">Membrane</location>
        <topology evidence="1">Multi-pass membrane protein</topology>
    </subcellularLocation>
</comment>
<comment type="similarity">
    <text evidence="2">Belongs to the steroid 5-alpha reductase family.</text>
</comment>
<dbReference type="PANTHER" id="PTHR10556:SF43">
    <property type="entry name" value="STEROID 5-ALPHA-REDUCTASE DET2"/>
    <property type="match status" value="1"/>
</dbReference>
<evidence type="ECO:0000256" key="6">
    <source>
        <dbReference type="SAM" id="Phobius"/>
    </source>
</evidence>
<keyword evidence="5 6" id="KW-0472">Membrane</keyword>
<dbReference type="InParanoid" id="A0A165PT48"/>
<dbReference type="PROSITE" id="PS50244">
    <property type="entry name" value="S5A_REDUCTASE"/>
    <property type="match status" value="1"/>
</dbReference>
<dbReference type="Gene3D" id="1.20.120.1630">
    <property type="match status" value="1"/>
</dbReference>
<organism evidence="8 9">
    <name type="scientific">Neolentinus lepideus HHB14362 ss-1</name>
    <dbReference type="NCBI Taxonomy" id="1314782"/>
    <lineage>
        <taxon>Eukaryota</taxon>
        <taxon>Fungi</taxon>
        <taxon>Dikarya</taxon>
        <taxon>Basidiomycota</taxon>
        <taxon>Agaricomycotina</taxon>
        <taxon>Agaricomycetes</taxon>
        <taxon>Gloeophyllales</taxon>
        <taxon>Gloeophyllaceae</taxon>
        <taxon>Neolentinus</taxon>
    </lineage>
</organism>
<sequence>MFMVDGLTSWILMEAISPIFFLYTYYISPLTPASQSRPLSDAATPFAIMYLLHYSNRTFLTPLRTPSRSKSHLIVPLAAILFNIVNGSLLGTYLSSPQTSASIASEPKWRLYAGTAMWLVGIIGNIKHDEILLNIRRDKTRSNEQNHYAIPHGLLYKYISYPNYFCEWIEWIGFAVACSPVPSLLSYNDFLRTVTPPWLFVIAEVATMLPRAWRGHKWYHQKFPEYPKERKAVIPFIF</sequence>
<dbReference type="STRING" id="1314782.A0A165PT48"/>
<proteinExistence type="inferred from homology"/>
<dbReference type="EMBL" id="KV425606">
    <property type="protein sequence ID" value="KZT21459.1"/>
    <property type="molecule type" value="Genomic_DNA"/>
</dbReference>
<gene>
    <name evidence="8" type="ORF">NEOLEDRAFT_1139285</name>
</gene>
<dbReference type="GO" id="GO:0016020">
    <property type="term" value="C:membrane"/>
    <property type="evidence" value="ECO:0007669"/>
    <property type="project" value="UniProtKB-SubCell"/>
</dbReference>
<keyword evidence="3 6" id="KW-0812">Transmembrane</keyword>
<keyword evidence="4 6" id="KW-1133">Transmembrane helix</keyword>
<evidence type="ECO:0000256" key="3">
    <source>
        <dbReference type="ARBA" id="ARBA00022692"/>
    </source>
</evidence>
<evidence type="ECO:0000256" key="1">
    <source>
        <dbReference type="ARBA" id="ARBA00004141"/>
    </source>
</evidence>
<dbReference type="FunCoup" id="A0A165PT48">
    <property type="interactions" value="12"/>
</dbReference>
<dbReference type="Pfam" id="PF02544">
    <property type="entry name" value="Steroid_dh"/>
    <property type="match status" value="1"/>
</dbReference>
<feature type="transmembrane region" description="Helical" evidence="6">
    <location>
        <begin position="73"/>
        <end position="94"/>
    </location>
</feature>
<feature type="domain" description="3-oxo-5-alpha-steroid 4-dehydrogenase C-terminal" evidence="7">
    <location>
        <begin position="72"/>
        <end position="238"/>
    </location>
</feature>
<evidence type="ECO:0000256" key="5">
    <source>
        <dbReference type="ARBA" id="ARBA00023136"/>
    </source>
</evidence>
<evidence type="ECO:0000313" key="9">
    <source>
        <dbReference type="Proteomes" id="UP000076761"/>
    </source>
</evidence>
<evidence type="ECO:0000256" key="2">
    <source>
        <dbReference type="ARBA" id="ARBA00007742"/>
    </source>
</evidence>
<dbReference type="InterPro" id="IPR039357">
    <property type="entry name" value="SRD5A/TECR"/>
</dbReference>
<reference evidence="8 9" key="1">
    <citation type="journal article" date="2016" name="Mol. Biol. Evol.">
        <title>Comparative Genomics of Early-Diverging Mushroom-Forming Fungi Provides Insights into the Origins of Lignocellulose Decay Capabilities.</title>
        <authorList>
            <person name="Nagy L.G."/>
            <person name="Riley R."/>
            <person name="Tritt A."/>
            <person name="Adam C."/>
            <person name="Daum C."/>
            <person name="Floudas D."/>
            <person name="Sun H."/>
            <person name="Yadav J.S."/>
            <person name="Pangilinan J."/>
            <person name="Larsson K.H."/>
            <person name="Matsuura K."/>
            <person name="Barry K."/>
            <person name="Labutti K."/>
            <person name="Kuo R."/>
            <person name="Ohm R.A."/>
            <person name="Bhattacharya S.S."/>
            <person name="Shirouzu T."/>
            <person name="Yoshinaga Y."/>
            <person name="Martin F.M."/>
            <person name="Grigoriev I.V."/>
            <person name="Hibbett D.S."/>
        </authorList>
    </citation>
    <scope>NUCLEOTIDE SEQUENCE [LARGE SCALE GENOMIC DNA]</scope>
    <source>
        <strain evidence="8 9">HHB14362 ss-1</strain>
    </source>
</reference>
<keyword evidence="9" id="KW-1185">Reference proteome</keyword>
<dbReference type="GO" id="GO:0006629">
    <property type="term" value="P:lipid metabolic process"/>
    <property type="evidence" value="ECO:0007669"/>
    <property type="project" value="InterPro"/>
</dbReference>
<dbReference type="PANTHER" id="PTHR10556">
    <property type="entry name" value="3-OXO-5-ALPHA-STEROID 4-DEHYDROGENASE"/>
    <property type="match status" value="1"/>
</dbReference>
<dbReference type="Proteomes" id="UP000076761">
    <property type="component" value="Unassembled WGS sequence"/>
</dbReference>
<dbReference type="GO" id="GO:0016627">
    <property type="term" value="F:oxidoreductase activity, acting on the CH-CH group of donors"/>
    <property type="evidence" value="ECO:0007669"/>
    <property type="project" value="InterPro"/>
</dbReference>
<dbReference type="OrthoDB" id="5788137at2759"/>
<dbReference type="AlphaFoldDB" id="A0A165PT48"/>